<reference evidence="9" key="1">
    <citation type="submission" date="2022-09" db="EMBL/GenBank/DDBJ databases">
        <authorList>
            <person name="Li Z.-J."/>
        </authorList>
    </citation>
    <scope>NUCLEOTIDE SEQUENCE</scope>
    <source>
        <strain evidence="9">TGB11</strain>
    </source>
</reference>
<name>A0AA47KLJ8_9GAMM</name>
<evidence type="ECO:0000259" key="6">
    <source>
        <dbReference type="Pfam" id="PF02631"/>
    </source>
</evidence>
<dbReference type="InterPro" id="IPR003783">
    <property type="entry name" value="Regulatory_RecX"/>
</dbReference>
<evidence type="ECO:0000256" key="1">
    <source>
        <dbReference type="ARBA" id="ARBA00004496"/>
    </source>
</evidence>
<proteinExistence type="inferred from homology"/>
<dbReference type="InterPro" id="IPR053924">
    <property type="entry name" value="RecX_HTH_2nd"/>
</dbReference>
<sequence>MAASCQEVAVGLLARRDHSVHELQQKLTQRGFDQDAIALTLDECLARGWLDDSRFAASLLRQGVSKHHGWLRICQDAKRKGIDTELLARAEQEQEVDWYALARETAQRKYADLDGRLPPTDQKEKAKRMRFLQSRGFNFDQIQYALSYDPDTHF</sequence>
<feature type="domain" description="RecX third three-helical" evidence="7">
    <location>
        <begin position="96"/>
        <end position="146"/>
    </location>
</feature>
<dbReference type="InterPro" id="IPR053925">
    <property type="entry name" value="RecX_HTH_3rd"/>
</dbReference>
<feature type="domain" description="RecX second three-helical" evidence="6">
    <location>
        <begin position="51"/>
        <end position="90"/>
    </location>
</feature>
<dbReference type="EMBL" id="CP114588">
    <property type="protein sequence ID" value="WBA09151.1"/>
    <property type="molecule type" value="Genomic_DNA"/>
</dbReference>
<dbReference type="GO" id="GO:0005737">
    <property type="term" value="C:cytoplasm"/>
    <property type="evidence" value="ECO:0007669"/>
    <property type="project" value="UniProtKB-SubCell"/>
</dbReference>
<evidence type="ECO:0000313" key="9">
    <source>
        <dbReference type="EMBL" id="WBA09151.1"/>
    </source>
</evidence>
<gene>
    <name evidence="5" type="primary">recX</name>
    <name evidence="9" type="ORF">N8M53_02700</name>
</gene>
<organism evidence="9 10">
    <name type="scientific">Salinivibrio kushneri</name>
    <dbReference type="NCBI Taxonomy" id="1908198"/>
    <lineage>
        <taxon>Bacteria</taxon>
        <taxon>Pseudomonadati</taxon>
        <taxon>Pseudomonadota</taxon>
        <taxon>Gammaproteobacteria</taxon>
        <taxon>Vibrionales</taxon>
        <taxon>Vibrionaceae</taxon>
        <taxon>Salinivibrio</taxon>
    </lineage>
</organism>
<evidence type="ECO:0000259" key="7">
    <source>
        <dbReference type="Pfam" id="PF21981"/>
    </source>
</evidence>
<dbReference type="Pfam" id="PF02631">
    <property type="entry name" value="RecX_HTH2"/>
    <property type="match status" value="1"/>
</dbReference>
<dbReference type="Gene3D" id="1.10.10.10">
    <property type="entry name" value="Winged helix-like DNA-binding domain superfamily/Winged helix DNA-binding domain"/>
    <property type="match status" value="3"/>
</dbReference>
<dbReference type="RefSeq" id="WP_269579395.1">
    <property type="nucleotide sequence ID" value="NZ_CP114588.1"/>
</dbReference>
<evidence type="ECO:0000313" key="10">
    <source>
        <dbReference type="Proteomes" id="UP001164748"/>
    </source>
</evidence>
<comment type="subcellular location">
    <subcellularLocation>
        <location evidence="1 5">Cytoplasm</location>
    </subcellularLocation>
</comment>
<dbReference type="Proteomes" id="UP001164748">
    <property type="component" value="Chromosome"/>
</dbReference>
<dbReference type="PANTHER" id="PTHR33602:SF1">
    <property type="entry name" value="REGULATORY PROTEIN RECX FAMILY PROTEIN"/>
    <property type="match status" value="1"/>
</dbReference>
<dbReference type="PANTHER" id="PTHR33602">
    <property type="entry name" value="REGULATORY PROTEIN RECX FAMILY PROTEIN"/>
    <property type="match status" value="1"/>
</dbReference>
<dbReference type="InterPro" id="IPR036388">
    <property type="entry name" value="WH-like_DNA-bd_sf"/>
</dbReference>
<keyword evidence="4 5" id="KW-0963">Cytoplasm</keyword>
<evidence type="ECO:0000256" key="2">
    <source>
        <dbReference type="ARBA" id="ARBA00009695"/>
    </source>
</evidence>
<comment type="function">
    <text evidence="5">Modulates RecA activity.</text>
</comment>
<protein>
    <recommendedName>
        <fullName evidence="3 5">Regulatory protein RecX</fullName>
    </recommendedName>
</protein>
<dbReference type="InterPro" id="IPR053926">
    <property type="entry name" value="RecX_HTH_1st"/>
</dbReference>
<dbReference type="GO" id="GO:0006282">
    <property type="term" value="P:regulation of DNA repair"/>
    <property type="evidence" value="ECO:0007669"/>
    <property type="project" value="UniProtKB-UniRule"/>
</dbReference>
<evidence type="ECO:0000256" key="4">
    <source>
        <dbReference type="ARBA" id="ARBA00022490"/>
    </source>
</evidence>
<feature type="domain" description="RecX first three-helical" evidence="8">
    <location>
        <begin position="7"/>
        <end position="44"/>
    </location>
</feature>
<evidence type="ECO:0000256" key="3">
    <source>
        <dbReference type="ARBA" id="ARBA00018111"/>
    </source>
</evidence>
<dbReference type="Pfam" id="PF21981">
    <property type="entry name" value="RecX_HTH3"/>
    <property type="match status" value="1"/>
</dbReference>
<accession>A0AA47KLJ8</accession>
<evidence type="ECO:0000259" key="8">
    <source>
        <dbReference type="Pfam" id="PF21982"/>
    </source>
</evidence>
<dbReference type="AlphaFoldDB" id="A0AA47KLJ8"/>
<dbReference type="Pfam" id="PF21982">
    <property type="entry name" value="RecX_HTH1"/>
    <property type="match status" value="1"/>
</dbReference>
<comment type="similarity">
    <text evidence="2 5">Belongs to the RecX family.</text>
</comment>
<dbReference type="HAMAP" id="MF_01114">
    <property type="entry name" value="RecX"/>
    <property type="match status" value="1"/>
</dbReference>
<evidence type="ECO:0000256" key="5">
    <source>
        <dbReference type="HAMAP-Rule" id="MF_01114"/>
    </source>
</evidence>